<proteinExistence type="predicted"/>
<evidence type="ECO:0000313" key="1">
    <source>
        <dbReference type="EMBL" id="KAF3601319.1"/>
    </source>
</evidence>
<accession>A0A3N6PZS8</accession>
<organism evidence="1 2">
    <name type="scientific">Brassica cretica</name>
    <name type="common">Mustard</name>
    <dbReference type="NCBI Taxonomy" id="69181"/>
    <lineage>
        <taxon>Eukaryota</taxon>
        <taxon>Viridiplantae</taxon>
        <taxon>Streptophyta</taxon>
        <taxon>Embryophyta</taxon>
        <taxon>Tracheophyta</taxon>
        <taxon>Spermatophyta</taxon>
        <taxon>Magnoliopsida</taxon>
        <taxon>eudicotyledons</taxon>
        <taxon>Gunneridae</taxon>
        <taxon>Pentapetalae</taxon>
        <taxon>rosids</taxon>
        <taxon>malvids</taxon>
        <taxon>Brassicales</taxon>
        <taxon>Brassicaceae</taxon>
        <taxon>Brassiceae</taxon>
        <taxon>Brassica</taxon>
    </lineage>
</organism>
<dbReference type="EMBL" id="QGKX02000004">
    <property type="protein sequence ID" value="KAF3601319.1"/>
    <property type="molecule type" value="Genomic_DNA"/>
</dbReference>
<dbReference type="AlphaFoldDB" id="A0A3N6PZS8"/>
<protein>
    <submittedName>
        <fullName evidence="1">Uncharacterized protein</fullName>
    </submittedName>
</protein>
<sequence length="86" mass="9819">MMATLREGGEVFHSLAVKTRFHTLCLELIVSMECGSSQQGKFMWNQMKERDINAGFKDIIPLHGEFDPEYTATHILLSNLYTVKGR</sequence>
<gene>
    <name evidence="1" type="ORF">F2Q69_00036130</name>
</gene>
<reference evidence="1" key="1">
    <citation type="submission" date="2019-12" db="EMBL/GenBank/DDBJ databases">
        <title>Genome sequencing and annotation of Brassica cretica.</title>
        <authorList>
            <person name="Studholme D.J."/>
            <person name="Sarris P."/>
        </authorList>
    </citation>
    <scope>NUCLEOTIDE SEQUENCE</scope>
    <source>
        <strain evidence="1">PFS-109/04</strain>
        <tissue evidence="1">Leaf</tissue>
    </source>
</reference>
<evidence type="ECO:0000313" key="2">
    <source>
        <dbReference type="Proteomes" id="UP000712600"/>
    </source>
</evidence>
<dbReference type="Proteomes" id="UP000712600">
    <property type="component" value="Unassembled WGS sequence"/>
</dbReference>
<comment type="caution">
    <text evidence="1">The sequence shown here is derived from an EMBL/GenBank/DDBJ whole genome shotgun (WGS) entry which is preliminary data.</text>
</comment>
<name>A0A3N6PZS8_BRACR</name>